<dbReference type="Proteomes" id="UP000191056">
    <property type="component" value="Unassembled WGS sequence"/>
</dbReference>
<dbReference type="AlphaFoldDB" id="A0A1V4J162"/>
<dbReference type="RefSeq" id="WP_079438000.1">
    <property type="nucleotide sequence ID" value="NZ_JBLZIA010000005.1"/>
</dbReference>
<keyword evidence="4 7" id="KW-0808">Transferase</keyword>
<dbReference type="Gene3D" id="1.10.155.10">
    <property type="entry name" value="Chemotaxis receptor methyltransferase CheR, N-terminal domain"/>
    <property type="match status" value="1"/>
</dbReference>
<dbReference type="PROSITE" id="PS50123">
    <property type="entry name" value="CHER"/>
    <property type="match status" value="1"/>
</dbReference>
<name>A0A1V4J162_9CLOT</name>
<evidence type="ECO:0000313" key="7">
    <source>
        <dbReference type="EMBL" id="OPJ65830.1"/>
    </source>
</evidence>
<dbReference type="SUPFAM" id="SSF53335">
    <property type="entry name" value="S-adenosyl-L-methionine-dependent methyltransferases"/>
    <property type="match status" value="1"/>
</dbReference>
<dbReference type="InterPro" id="IPR022642">
    <property type="entry name" value="CheR_C"/>
</dbReference>
<dbReference type="CDD" id="cd02440">
    <property type="entry name" value="AdoMet_MTases"/>
    <property type="match status" value="1"/>
</dbReference>
<organism evidence="7 8">
    <name type="scientific">Clostridium chromiireducens</name>
    <dbReference type="NCBI Taxonomy" id="225345"/>
    <lineage>
        <taxon>Bacteria</taxon>
        <taxon>Bacillati</taxon>
        <taxon>Bacillota</taxon>
        <taxon>Clostridia</taxon>
        <taxon>Eubacteriales</taxon>
        <taxon>Clostridiaceae</taxon>
        <taxon>Clostridium</taxon>
    </lineage>
</organism>
<dbReference type="STRING" id="225345.CLCHR_04030"/>
<evidence type="ECO:0000256" key="1">
    <source>
        <dbReference type="ARBA" id="ARBA00001541"/>
    </source>
</evidence>
<evidence type="ECO:0000256" key="4">
    <source>
        <dbReference type="ARBA" id="ARBA00022679"/>
    </source>
</evidence>
<dbReference type="InterPro" id="IPR022641">
    <property type="entry name" value="CheR_N"/>
</dbReference>
<dbReference type="SUPFAM" id="SSF47757">
    <property type="entry name" value="Chemotaxis receptor methyltransferase CheR, N-terminal domain"/>
    <property type="match status" value="1"/>
</dbReference>
<accession>A0A1V4J162</accession>
<dbReference type="PANTHER" id="PTHR24422">
    <property type="entry name" value="CHEMOTAXIS PROTEIN METHYLTRANSFERASE"/>
    <property type="match status" value="1"/>
</dbReference>
<reference evidence="7 8" key="1">
    <citation type="submission" date="2017-03" db="EMBL/GenBank/DDBJ databases">
        <title>Genome sequence of Clostridium chromiireducens DSM 23318.</title>
        <authorList>
            <person name="Poehlein A."/>
            <person name="Daniel R."/>
        </authorList>
    </citation>
    <scope>NUCLEOTIDE SEQUENCE [LARGE SCALE GENOMIC DNA]</scope>
    <source>
        <strain evidence="7 8">DSM 23318</strain>
    </source>
</reference>
<dbReference type="GO" id="GO:0008983">
    <property type="term" value="F:protein-glutamate O-methyltransferase activity"/>
    <property type="evidence" value="ECO:0007669"/>
    <property type="project" value="UniProtKB-EC"/>
</dbReference>
<feature type="domain" description="CheR-type methyltransferase" evidence="6">
    <location>
        <begin position="1"/>
        <end position="271"/>
    </location>
</feature>
<proteinExistence type="predicted"/>
<evidence type="ECO:0000256" key="3">
    <source>
        <dbReference type="ARBA" id="ARBA00022603"/>
    </source>
</evidence>
<protein>
    <recommendedName>
        <fullName evidence="2">protein-glutamate O-methyltransferase</fullName>
        <ecNumber evidence="2">2.1.1.80</ecNumber>
    </recommendedName>
</protein>
<dbReference type="GO" id="GO:0032259">
    <property type="term" value="P:methylation"/>
    <property type="evidence" value="ECO:0007669"/>
    <property type="project" value="UniProtKB-KW"/>
</dbReference>
<dbReference type="Pfam" id="PF03705">
    <property type="entry name" value="CheR_N"/>
    <property type="match status" value="1"/>
</dbReference>
<dbReference type="PANTHER" id="PTHR24422:SF19">
    <property type="entry name" value="CHEMOTAXIS PROTEIN METHYLTRANSFERASE"/>
    <property type="match status" value="1"/>
</dbReference>
<keyword evidence="5" id="KW-0949">S-adenosyl-L-methionine</keyword>
<dbReference type="Gene3D" id="3.40.50.150">
    <property type="entry name" value="Vaccinia Virus protein VP39"/>
    <property type="match status" value="1"/>
</dbReference>
<dbReference type="InterPro" id="IPR000780">
    <property type="entry name" value="CheR_MeTrfase"/>
</dbReference>
<dbReference type="InterPro" id="IPR026024">
    <property type="entry name" value="Chemotaxis_MeTrfase_CheR"/>
</dbReference>
<dbReference type="InterPro" id="IPR036804">
    <property type="entry name" value="CheR_N_sf"/>
</dbReference>
<keyword evidence="8" id="KW-1185">Reference proteome</keyword>
<comment type="caution">
    <text evidence="7">The sequence shown here is derived from an EMBL/GenBank/DDBJ whole genome shotgun (WGS) entry which is preliminary data.</text>
</comment>
<dbReference type="InterPro" id="IPR029063">
    <property type="entry name" value="SAM-dependent_MTases_sf"/>
</dbReference>
<comment type="catalytic activity">
    <reaction evidence="1">
        <text>L-glutamyl-[protein] + S-adenosyl-L-methionine = [protein]-L-glutamate 5-O-methyl ester + S-adenosyl-L-homocysteine</text>
        <dbReference type="Rhea" id="RHEA:24452"/>
        <dbReference type="Rhea" id="RHEA-COMP:10208"/>
        <dbReference type="Rhea" id="RHEA-COMP:10311"/>
        <dbReference type="ChEBI" id="CHEBI:29973"/>
        <dbReference type="ChEBI" id="CHEBI:57856"/>
        <dbReference type="ChEBI" id="CHEBI:59789"/>
        <dbReference type="ChEBI" id="CHEBI:82795"/>
        <dbReference type="EC" id="2.1.1.80"/>
    </reaction>
</comment>
<evidence type="ECO:0000256" key="5">
    <source>
        <dbReference type="ARBA" id="ARBA00022691"/>
    </source>
</evidence>
<dbReference type="EMBL" id="MZGT01000004">
    <property type="protein sequence ID" value="OPJ65830.1"/>
    <property type="molecule type" value="Genomic_DNA"/>
</dbReference>
<evidence type="ECO:0000313" key="8">
    <source>
        <dbReference type="Proteomes" id="UP000191056"/>
    </source>
</evidence>
<dbReference type="InterPro" id="IPR050903">
    <property type="entry name" value="Bact_Chemotaxis_MeTrfase"/>
</dbReference>
<dbReference type="SMART" id="SM00138">
    <property type="entry name" value="MeTrc"/>
    <property type="match status" value="1"/>
</dbReference>
<dbReference type="OrthoDB" id="9816309at2"/>
<dbReference type="PRINTS" id="PR00996">
    <property type="entry name" value="CHERMTFRASE"/>
</dbReference>
<dbReference type="Pfam" id="PF01739">
    <property type="entry name" value="CheR"/>
    <property type="match status" value="1"/>
</dbReference>
<sequence>MTTITENEFAKLSKYIKDNYGINLKEEKKMLVIGRLHNVLAELKFKSFSEYYDYIILDKSGKAVNTLINKITTNHTYFMREKNHFIYLKEKVLPYLMKSVKDRDLRIWSAGCSSGEEAYTLAMILDEFFKEEKLWWDKKILATDISEKVLSIARTGIYNKQQVSQLPETWKRDYLRNCNEEKYEFTDKIKNEIIYRKFNLMDSVFPFKKKFHVIFCRNVMIYFDNNTKNELVRKFYNSMEDGGYLFIGHSESLNGGTMGFNYVMPSVYRKG</sequence>
<keyword evidence="3 7" id="KW-0489">Methyltransferase</keyword>
<dbReference type="PIRSF" id="PIRSF000410">
    <property type="entry name" value="CheR"/>
    <property type="match status" value="1"/>
</dbReference>
<evidence type="ECO:0000256" key="2">
    <source>
        <dbReference type="ARBA" id="ARBA00012534"/>
    </source>
</evidence>
<gene>
    <name evidence="7" type="primary">cheR2_1</name>
    <name evidence="7" type="ORF">CLCHR_04030</name>
</gene>
<evidence type="ECO:0000259" key="6">
    <source>
        <dbReference type="PROSITE" id="PS50123"/>
    </source>
</evidence>
<dbReference type="EC" id="2.1.1.80" evidence="2"/>